<name>A0A5B7GC41_PORTR</name>
<dbReference type="AlphaFoldDB" id="A0A5B7GC41"/>
<dbReference type="GO" id="GO:0007264">
    <property type="term" value="P:small GTPase-mediated signal transduction"/>
    <property type="evidence" value="ECO:0007669"/>
    <property type="project" value="InterPro"/>
</dbReference>
<dbReference type="InterPro" id="IPR046769">
    <property type="entry name" value="DOCKER_Lobe_A"/>
</dbReference>
<dbReference type="GO" id="GO:0005085">
    <property type="term" value="F:guanyl-nucleotide exchange factor activity"/>
    <property type="evidence" value="ECO:0007669"/>
    <property type="project" value="InterPro"/>
</dbReference>
<dbReference type="Gene3D" id="1.25.40.410">
    <property type="match status" value="2"/>
</dbReference>
<dbReference type="PANTHER" id="PTHR23317">
    <property type="entry name" value="DEDICATOR OF CYTOKINESIS DOCK"/>
    <property type="match status" value="1"/>
</dbReference>
<evidence type="ECO:0000313" key="2">
    <source>
        <dbReference type="EMBL" id="MPC57621.1"/>
    </source>
</evidence>
<keyword evidence="3" id="KW-1185">Reference proteome</keyword>
<organism evidence="2 3">
    <name type="scientific">Portunus trituberculatus</name>
    <name type="common">Swimming crab</name>
    <name type="synonym">Neptunus trituberculatus</name>
    <dbReference type="NCBI Taxonomy" id="210409"/>
    <lineage>
        <taxon>Eukaryota</taxon>
        <taxon>Metazoa</taxon>
        <taxon>Ecdysozoa</taxon>
        <taxon>Arthropoda</taxon>
        <taxon>Crustacea</taxon>
        <taxon>Multicrustacea</taxon>
        <taxon>Malacostraca</taxon>
        <taxon>Eumalacostraca</taxon>
        <taxon>Eucarida</taxon>
        <taxon>Decapoda</taxon>
        <taxon>Pleocyemata</taxon>
        <taxon>Brachyura</taxon>
        <taxon>Eubrachyura</taxon>
        <taxon>Portunoidea</taxon>
        <taxon>Portunidae</taxon>
        <taxon>Portuninae</taxon>
        <taxon>Portunus</taxon>
    </lineage>
</organism>
<evidence type="ECO:0000313" key="3">
    <source>
        <dbReference type="Proteomes" id="UP000324222"/>
    </source>
</evidence>
<evidence type="ECO:0000259" key="1">
    <source>
        <dbReference type="Pfam" id="PF06920"/>
    </source>
</evidence>
<dbReference type="EMBL" id="VSRR010014934">
    <property type="protein sequence ID" value="MPC57621.1"/>
    <property type="molecule type" value="Genomic_DNA"/>
</dbReference>
<reference evidence="2 3" key="1">
    <citation type="submission" date="2019-05" db="EMBL/GenBank/DDBJ databases">
        <title>Another draft genome of Portunus trituberculatus and its Hox gene families provides insights of decapod evolution.</title>
        <authorList>
            <person name="Jeong J.-H."/>
            <person name="Song I."/>
            <person name="Kim S."/>
            <person name="Choi T."/>
            <person name="Kim D."/>
            <person name="Ryu S."/>
            <person name="Kim W."/>
        </authorList>
    </citation>
    <scope>NUCLEOTIDE SEQUENCE [LARGE SCALE GENOMIC DNA]</scope>
    <source>
        <tissue evidence="2">Muscle</tissue>
    </source>
</reference>
<dbReference type="PANTHER" id="PTHR23317:SF26">
    <property type="entry name" value="ZIZIMIN, ISOFORM K"/>
    <property type="match status" value="1"/>
</dbReference>
<accession>A0A5B7GC41</accession>
<feature type="domain" description="DOCKER Lobe A" evidence="1">
    <location>
        <begin position="186"/>
        <end position="234"/>
    </location>
</feature>
<feature type="domain" description="DOCKER Lobe A" evidence="1">
    <location>
        <begin position="299"/>
        <end position="348"/>
    </location>
</feature>
<comment type="caution">
    <text evidence="2">The sequence shown here is derived from an EMBL/GenBank/DDBJ whole genome shotgun (WGS) entry which is preliminary data.</text>
</comment>
<gene>
    <name evidence="2" type="primary">Dock9_2</name>
    <name evidence="2" type="ORF">E2C01_051606</name>
</gene>
<dbReference type="Pfam" id="PF06920">
    <property type="entry name" value="DHR-2_Lobe_A"/>
    <property type="match status" value="2"/>
</dbReference>
<dbReference type="InterPro" id="IPR026791">
    <property type="entry name" value="DOCK"/>
</dbReference>
<dbReference type="Proteomes" id="UP000324222">
    <property type="component" value="Unassembled WGS sequence"/>
</dbReference>
<protein>
    <submittedName>
        <fullName evidence="2">Dedicator of cytokinesis protein 9</fullName>
    </submittedName>
</protein>
<dbReference type="OrthoDB" id="47328at2759"/>
<proteinExistence type="predicted"/>
<dbReference type="InterPro" id="IPR043161">
    <property type="entry name" value="DOCK_C_lobe_A"/>
</dbReference>
<sequence>MAEGLKGTLTLHSDRFRERSDVTGELRGSPCGCQGSAKFEFKSPSVHSVVHGHPTTKRDASLCGSLCFEMLKCCNSKLTNLRHEACAVLYLLMRSNYEFTRRTGINRVHLQVIISVSQLLGEVIGLNNSRFQESMALINSYASSDKAMNNTGFVSEVRDLTKRIRTVLVATAQMREHERDPEMLCDLQHSLAASYAATPELRTTWLQAMSKHHVKNGDLSEVINTLTQCYLVVRSNKKFMIIIKHINTITIMAAGGKRSTYTISYKLQVVDYAKKHGNTTDSSSHGFKATTYGKNYRCLATAAFCQLHIAALMAEYLRHQGEFPDGCQIFSIISDNIPRDESNLRLDAGKV</sequence>